<evidence type="ECO:0000313" key="1">
    <source>
        <dbReference type="EMBL" id="CAB4036892.1"/>
    </source>
</evidence>
<proteinExistence type="predicted"/>
<gene>
    <name evidence="1" type="ORF">PACLA_8A055324</name>
</gene>
<dbReference type="GO" id="GO:0000049">
    <property type="term" value="F:tRNA binding"/>
    <property type="evidence" value="ECO:0007669"/>
    <property type="project" value="TreeGrafter"/>
</dbReference>
<sequence length="251" mass="29197">MGYGKRALQMLIQYYEGKIANLSEDTVQSADQEIQPTELNESGDLVKETIGPRSNLPPLLLKLNERSAEKLDYLGVSYGLTNDLLRFWKKSSFVPVYIRQTANELTGEHSCIMLRRLDHVDESNTADWLQAFWTEPADELIESKDYEEMAIVAQRTATICETLTDIILNAVELKIELNMTPRGVRQWRNDVKSSYSTLLEEREKIIEALRERDQEIKQDEEMKAIEAEKRQQERVERQQDEARARQEEIDE</sequence>
<dbReference type="AlphaFoldDB" id="A0A6S7LI24"/>
<keyword evidence="2" id="KW-1185">Reference proteome</keyword>
<accession>A0A6S7LI24</accession>
<comment type="caution">
    <text evidence="1">The sequence shown here is derived from an EMBL/GenBank/DDBJ whole genome shotgun (WGS) entry which is preliminary data.</text>
</comment>
<dbReference type="OrthoDB" id="10067491at2759"/>
<evidence type="ECO:0000313" key="2">
    <source>
        <dbReference type="Proteomes" id="UP001152795"/>
    </source>
</evidence>
<dbReference type="GO" id="GO:1904812">
    <property type="term" value="P:rRNA acetylation involved in maturation of SSU-rRNA"/>
    <property type="evidence" value="ECO:0007669"/>
    <property type="project" value="TreeGrafter"/>
</dbReference>
<dbReference type="GO" id="GO:0005730">
    <property type="term" value="C:nucleolus"/>
    <property type="evidence" value="ECO:0007669"/>
    <property type="project" value="TreeGrafter"/>
</dbReference>
<name>A0A6S7LI24_PARCT</name>
<feature type="non-terminal residue" evidence="1">
    <location>
        <position position="1"/>
    </location>
</feature>
<dbReference type="GO" id="GO:1990883">
    <property type="term" value="F:18S rRNA cytidine N-acetyltransferase activity"/>
    <property type="evidence" value="ECO:0007669"/>
    <property type="project" value="TreeGrafter"/>
</dbReference>
<dbReference type="Gene3D" id="3.40.630.30">
    <property type="match status" value="1"/>
</dbReference>
<dbReference type="PANTHER" id="PTHR10925:SF5">
    <property type="entry name" value="RNA CYTIDINE ACETYLTRANSFERASE"/>
    <property type="match status" value="1"/>
</dbReference>
<reference evidence="1" key="1">
    <citation type="submission" date="2020-04" db="EMBL/GenBank/DDBJ databases">
        <authorList>
            <person name="Alioto T."/>
            <person name="Alioto T."/>
            <person name="Gomez Garrido J."/>
        </authorList>
    </citation>
    <scope>NUCLEOTIDE SEQUENCE</scope>
    <source>
        <strain evidence="1">A484AB</strain>
    </source>
</reference>
<dbReference type="Pfam" id="PF13718">
    <property type="entry name" value="GNAT_acetyltr_2"/>
    <property type="match status" value="1"/>
</dbReference>
<dbReference type="PANTHER" id="PTHR10925">
    <property type="entry name" value="N-ACETYLTRANSFERASE 10"/>
    <property type="match status" value="1"/>
</dbReference>
<dbReference type="EMBL" id="CACRXK020022523">
    <property type="protein sequence ID" value="CAB4036892.1"/>
    <property type="molecule type" value="Genomic_DNA"/>
</dbReference>
<protein>
    <submittedName>
        <fullName evidence="1">RNA cytidine acetyltransferase-like</fullName>
    </submittedName>
</protein>
<dbReference type="InterPro" id="IPR032672">
    <property type="entry name" value="TmcA/NAT10/Kre33"/>
</dbReference>
<dbReference type="GO" id="GO:0030686">
    <property type="term" value="C:90S preribosome"/>
    <property type="evidence" value="ECO:0007669"/>
    <property type="project" value="TreeGrafter"/>
</dbReference>
<organism evidence="1 2">
    <name type="scientific">Paramuricea clavata</name>
    <name type="common">Red gorgonian</name>
    <name type="synonym">Violescent sea-whip</name>
    <dbReference type="NCBI Taxonomy" id="317549"/>
    <lineage>
        <taxon>Eukaryota</taxon>
        <taxon>Metazoa</taxon>
        <taxon>Cnidaria</taxon>
        <taxon>Anthozoa</taxon>
        <taxon>Octocorallia</taxon>
        <taxon>Malacalcyonacea</taxon>
        <taxon>Plexauridae</taxon>
        <taxon>Paramuricea</taxon>
    </lineage>
</organism>
<dbReference type="InterPro" id="IPR000182">
    <property type="entry name" value="GNAT_dom"/>
</dbReference>
<dbReference type="Proteomes" id="UP001152795">
    <property type="component" value="Unassembled WGS sequence"/>
</dbReference>